<feature type="region of interest" description="Disordered" evidence="1">
    <location>
        <begin position="86"/>
        <end position="110"/>
    </location>
</feature>
<feature type="compositionally biased region" description="Basic and acidic residues" evidence="1">
    <location>
        <begin position="96"/>
        <end position="107"/>
    </location>
</feature>
<protein>
    <submittedName>
        <fullName evidence="2">Uncharacterized protein</fullName>
    </submittedName>
</protein>
<accession>A0ABR3TRS1</accession>
<keyword evidence="3" id="KW-1185">Reference proteome</keyword>
<evidence type="ECO:0000313" key="2">
    <source>
        <dbReference type="EMBL" id="KAL1643069.1"/>
    </source>
</evidence>
<sequence length="170" mass="18691">MAAKNMIPETDHTTTAQEKGIAVHGSSATIETSEVPDMEHFTAAGRPKPDFHPGISNMDCGSFSGSGAPNLLPFRLTDESIINVPIPAEDLEDPESESHPPATERRSSWITKLGRKLGNKGKQQILNVKMTRGEYLKYWAKDENGNYVGTEAEGEGKRIWREKLGAERKA</sequence>
<dbReference type="Proteomes" id="UP001521184">
    <property type="component" value="Unassembled WGS sequence"/>
</dbReference>
<proteinExistence type="predicted"/>
<dbReference type="EMBL" id="JAKEKT020000029">
    <property type="protein sequence ID" value="KAL1643069.1"/>
    <property type="molecule type" value="Genomic_DNA"/>
</dbReference>
<reference evidence="2 3" key="1">
    <citation type="journal article" date="2023" name="Plant Dis.">
        <title>First Report of Diplodia intermedia Causing Canker and Dieback Diseases on Apple Trees in Canada.</title>
        <authorList>
            <person name="Ellouze W."/>
            <person name="Ilyukhin E."/>
            <person name="Sulman M."/>
            <person name="Ali S."/>
        </authorList>
    </citation>
    <scope>NUCLEOTIDE SEQUENCE [LARGE SCALE GENOMIC DNA]</scope>
    <source>
        <strain evidence="2 3">M45-28</strain>
    </source>
</reference>
<evidence type="ECO:0000256" key="1">
    <source>
        <dbReference type="SAM" id="MobiDB-lite"/>
    </source>
</evidence>
<organism evidence="2 3">
    <name type="scientific">Diplodia intermedia</name>
    <dbReference type="NCBI Taxonomy" id="856260"/>
    <lineage>
        <taxon>Eukaryota</taxon>
        <taxon>Fungi</taxon>
        <taxon>Dikarya</taxon>
        <taxon>Ascomycota</taxon>
        <taxon>Pezizomycotina</taxon>
        <taxon>Dothideomycetes</taxon>
        <taxon>Dothideomycetes incertae sedis</taxon>
        <taxon>Botryosphaeriales</taxon>
        <taxon>Botryosphaeriaceae</taxon>
        <taxon>Diplodia</taxon>
    </lineage>
</organism>
<evidence type="ECO:0000313" key="3">
    <source>
        <dbReference type="Proteomes" id="UP001521184"/>
    </source>
</evidence>
<gene>
    <name evidence="2" type="ORF">SLS58_005038</name>
</gene>
<feature type="region of interest" description="Disordered" evidence="1">
    <location>
        <begin position="1"/>
        <end position="30"/>
    </location>
</feature>
<name>A0ABR3TRS1_9PEZI</name>
<comment type="caution">
    <text evidence="2">The sequence shown here is derived from an EMBL/GenBank/DDBJ whole genome shotgun (WGS) entry which is preliminary data.</text>
</comment>